<dbReference type="AlphaFoldDB" id="X1DMJ0"/>
<gene>
    <name evidence="2" type="ORF">S01H4_45246</name>
</gene>
<dbReference type="InterPro" id="IPR027417">
    <property type="entry name" value="P-loop_NTPase"/>
</dbReference>
<dbReference type="PANTHER" id="PTHR47691:SF3">
    <property type="entry name" value="HTH-TYPE TRANSCRIPTIONAL REGULATOR RV0890C-RELATED"/>
    <property type="match status" value="1"/>
</dbReference>
<dbReference type="Pfam" id="PF13676">
    <property type="entry name" value="TIR_2"/>
    <property type="match status" value="1"/>
</dbReference>
<dbReference type="SUPFAM" id="SSF52540">
    <property type="entry name" value="P-loop containing nucleoside triphosphate hydrolases"/>
    <property type="match status" value="1"/>
</dbReference>
<name>X1DMJ0_9ZZZZ</name>
<feature type="domain" description="TIR" evidence="1">
    <location>
        <begin position="1"/>
        <end position="148"/>
    </location>
</feature>
<proteinExistence type="predicted"/>
<evidence type="ECO:0000259" key="1">
    <source>
        <dbReference type="PROSITE" id="PS50104"/>
    </source>
</evidence>
<evidence type="ECO:0000313" key="2">
    <source>
        <dbReference type="EMBL" id="GAG97641.1"/>
    </source>
</evidence>
<organism evidence="2">
    <name type="scientific">marine sediment metagenome</name>
    <dbReference type="NCBI Taxonomy" id="412755"/>
    <lineage>
        <taxon>unclassified sequences</taxon>
        <taxon>metagenomes</taxon>
        <taxon>ecological metagenomes</taxon>
    </lineage>
</organism>
<dbReference type="PANTHER" id="PTHR47691">
    <property type="entry name" value="REGULATOR-RELATED"/>
    <property type="match status" value="1"/>
</dbReference>
<dbReference type="Gene3D" id="3.40.50.300">
    <property type="entry name" value="P-loop containing nucleotide triphosphate hydrolases"/>
    <property type="match status" value="1"/>
</dbReference>
<dbReference type="GO" id="GO:0007165">
    <property type="term" value="P:signal transduction"/>
    <property type="evidence" value="ECO:0007669"/>
    <property type="project" value="InterPro"/>
</dbReference>
<sequence length="218" mass="24416">MKVFISYTHDGKEHAEKLEKYLNAQNIDIWIDKRCIRPGHIWLREIDDALSQVDYVLGVITENYLNSVGGDEAYAIISKGLKEKRIKFISLFFVSPSKVKSVIIPALQGFNFSKDYTQGFQSFVDFLKQEDVEKLTAEEEIVTLNEAVPAKEKASISHNLPPQLTPFVGREDELPEIVKRLDDPGCRLLTLVGPGGIGKTRLAIKAASEKIGEFAHGI</sequence>
<dbReference type="SUPFAM" id="SSF52200">
    <property type="entry name" value="Toll/Interleukin receptor TIR domain"/>
    <property type="match status" value="1"/>
</dbReference>
<protein>
    <recommendedName>
        <fullName evidence="1">TIR domain-containing protein</fullName>
    </recommendedName>
</protein>
<dbReference type="EMBL" id="BART01025173">
    <property type="protein sequence ID" value="GAG97641.1"/>
    <property type="molecule type" value="Genomic_DNA"/>
</dbReference>
<reference evidence="2" key="1">
    <citation type="journal article" date="2014" name="Front. Microbiol.">
        <title>High frequency of phylogenetically diverse reductive dehalogenase-homologous genes in deep subseafloor sedimentary metagenomes.</title>
        <authorList>
            <person name="Kawai M."/>
            <person name="Futagami T."/>
            <person name="Toyoda A."/>
            <person name="Takaki Y."/>
            <person name="Nishi S."/>
            <person name="Hori S."/>
            <person name="Arai W."/>
            <person name="Tsubouchi T."/>
            <person name="Morono Y."/>
            <person name="Uchiyama I."/>
            <person name="Ito T."/>
            <person name="Fujiyama A."/>
            <person name="Inagaki F."/>
            <person name="Takami H."/>
        </authorList>
    </citation>
    <scope>NUCLEOTIDE SEQUENCE</scope>
    <source>
        <strain evidence="2">Expedition CK06-06</strain>
    </source>
</reference>
<dbReference type="InterPro" id="IPR000157">
    <property type="entry name" value="TIR_dom"/>
</dbReference>
<dbReference type="PROSITE" id="PS50104">
    <property type="entry name" value="TIR"/>
    <property type="match status" value="1"/>
</dbReference>
<comment type="caution">
    <text evidence="2">The sequence shown here is derived from an EMBL/GenBank/DDBJ whole genome shotgun (WGS) entry which is preliminary data.</text>
</comment>
<dbReference type="Gene3D" id="3.40.50.10140">
    <property type="entry name" value="Toll/interleukin-1 receptor homology (TIR) domain"/>
    <property type="match status" value="1"/>
</dbReference>
<dbReference type="InterPro" id="IPR035897">
    <property type="entry name" value="Toll_tir_struct_dom_sf"/>
</dbReference>
<accession>X1DMJ0</accession>
<feature type="non-terminal residue" evidence="2">
    <location>
        <position position="218"/>
    </location>
</feature>